<dbReference type="OrthoDB" id="5073993at2759"/>
<reference evidence="4" key="2">
    <citation type="submission" date="2020-02" db="EMBL/GenBank/DDBJ databases">
        <title>Identification and distribution of gene clusters putatively required for synthesis of sphingolipid metabolism inhibitors in phylogenetically diverse species of the filamentous fungus Fusarium.</title>
        <authorList>
            <person name="Kim H.-S."/>
            <person name="Busman M."/>
            <person name="Brown D.W."/>
            <person name="Divon H."/>
            <person name="Uhlig S."/>
            <person name="Proctor R.H."/>
        </authorList>
    </citation>
    <scope>NUCLEOTIDE SEQUENCE</scope>
    <source>
        <strain evidence="4">NRRL 25174</strain>
    </source>
</reference>
<accession>A0A9P5A643</accession>
<dbReference type="GO" id="GO:0000976">
    <property type="term" value="F:transcription cis-regulatory region binding"/>
    <property type="evidence" value="ECO:0007669"/>
    <property type="project" value="TreeGrafter"/>
</dbReference>
<evidence type="ECO:0000256" key="1">
    <source>
        <dbReference type="ARBA" id="ARBA00004123"/>
    </source>
</evidence>
<dbReference type="InterPro" id="IPR021858">
    <property type="entry name" value="Fun_TF"/>
</dbReference>
<reference evidence="4" key="1">
    <citation type="journal article" date="2017" name="Mycologia">
        <title>Fusarium algeriense, sp. nov., a novel toxigenic crown rot pathogen of durum wheat from Algeria is nested in the Fusarium burgessii species complex.</title>
        <authorList>
            <person name="Laraba I."/>
            <person name="Keddad A."/>
            <person name="Boureghda H."/>
            <person name="Abdallah N."/>
            <person name="Vaughan M.M."/>
            <person name="Proctor R.H."/>
            <person name="Busman M."/>
            <person name="O'Donnell K."/>
        </authorList>
    </citation>
    <scope>NUCLEOTIDE SEQUENCE</scope>
    <source>
        <strain evidence="4">NRRL 25174</strain>
    </source>
</reference>
<dbReference type="GO" id="GO:0003700">
    <property type="term" value="F:DNA-binding transcription factor activity"/>
    <property type="evidence" value="ECO:0007669"/>
    <property type="project" value="TreeGrafter"/>
</dbReference>
<evidence type="ECO:0000256" key="3">
    <source>
        <dbReference type="SAM" id="MobiDB-lite"/>
    </source>
</evidence>
<keyword evidence="2" id="KW-0539">Nucleus</keyword>
<proteinExistence type="predicted"/>
<dbReference type="AlphaFoldDB" id="A0A9P5A643"/>
<comment type="caution">
    <text evidence="4">The sequence shown here is derived from an EMBL/GenBank/DDBJ whole genome shotgun (WGS) entry which is preliminary data.</text>
</comment>
<dbReference type="Pfam" id="PF11951">
    <property type="entry name" value="Fungal_trans_2"/>
    <property type="match status" value="1"/>
</dbReference>
<sequence>MVSGNNHMALITQHNATSSEYVQFTRDQSGEGRLSDSAGLGEASVMAPQLQPWLPVTLGHSKSLPQNILNRSFTSPPPANNSSVEKRRTQTLLLLENAADMLNSEGENDRPACAEEPESLSLKEVTLASHLMLIFTEVIMGSQNTETHIQAAFRLLTDLDFINRLPQGFYSRFLVQRFAMIDMVLSFLRRRKPLAPMNFALYKPTNEGDNTDPSFRELKGCHQTVLSFLIRISVLASRPDIGKLSHVAEAYQLENEMRLWGSLRYPGPGISLRPGNDSSPDTRTEDIRKMQLDTLSECYYWVAHLLLARRVFLDPTTSHRVQLYRRHLFALMDRLPAGYGPASSVSFPFYMAAREAIDKDDKDWVRRKHSEMLCKYPEQSRKLMMDLTEEIWKKNDIDVTALGQDSWVDNDIYIGFLDLQASYFLF</sequence>
<comment type="subcellular location">
    <subcellularLocation>
        <location evidence="1">Nucleus</location>
    </subcellularLocation>
</comment>
<dbReference type="PANTHER" id="PTHR37534:SF7">
    <property type="entry name" value="TRANSCRIPTIONAL ACTIVATOR PROTEIN UGA3"/>
    <property type="match status" value="1"/>
</dbReference>
<gene>
    <name evidence="4" type="ORF">FBEOM_13204</name>
</gene>
<dbReference type="GO" id="GO:0045944">
    <property type="term" value="P:positive regulation of transcription by RNA polymerase II"/>
    <property type="evidence" value="ECO:0007669"/>
    <property type="project" value="TreeGrafter"/>
</dbReference>
<dbReference type="EMBL" id="PVQB02000925">
    <property type="protein sequence ID" value="KAF4332985.1"/>
    <property type="molecule type" value="Genomic_DNA"/>
</dbReference>
<name>A0A9P5A643_9HYPO</name>
<evidence type="ECO:0000256" key="2">
    <source>
        <dbReference type="ARBA" id="ARBA00023242"/>
    </source>
</evidence>
<keyword evidence="5" id="KW-1185">Reference proteome</keyword>
<dbReference type="PANTHER" id="PTHR37534">
    <property type="entry name" value="TRANSCRIPTIONAL ACTIVATOR PROTEIN UGA3"/>
    <property type="match status" value="1"/>
</dbReference>
<protein>
    <submittedName>
        <fullName evidence="4">Transcriptional regulator</fullName>
    </submittedName>
</protein>
<evidence type="ECO:0000313" key="4">
    <source>
        <dbReference type="EMBL" id="KAF4332985.1"/>
    </source>
</evidence>
<organism evidence="4 5">
    <name type="scientific">Fusarium beomiforme</name>
    <dbReference type="NCBI Taxonomy" id="44412"/>
    <lineage>
        <taxon>Eukaryota</taxon>
        <taxon>Fungi</taxon>
        <taxon>Dikarya</taxon>
        <taxon>Ascomycota</taxon>
        <taxon>Pezizomycotina</taxon>
        <taxon>Sordariomycetes</taxon>
        <taxon>Hypocreomycetidae</taxon>
        <taxon>Hypocreales</taxon>
        <taxon>Nectriaceae</taxon>
        <taxon>Fusarium</taxon>
        <taxon>Fusarium burgessii species complex</taxon>
    </lineage>
</organism>
<dbReference type="GO" id="GO:0005634">
    <property type="term" value="C:nucleus"/>
    <property type="evidence" value="ECO:0007669"/>
    <property type="project" value="UniProtKB-SubCell"/>
</dbReference>
<evidence type="ECO:0000313" key="5">
    <source>
        <dbReference type="Proteomes" id="UP000730481"/>
    </source>
</evidence>
<feature type="region of interest" description="Disordered" evidence="3">
    <location>
        <begin position="67"/>
        <end position="86"/>
    </location>
</feature>
<dbReference type="Proteomes" id="UP000730481">
    <property type="component" value="Unassembled WGS sequence"/>
</dbReference>